<feature type="transmembrane region" description="Helical" evidence="1">
    <location>
        <begin position="108"/>
        <end position="135"/>
    </location>
</feature>
<feature type="transmembrane region" description="Helical" evidence="1">
    <location>
        <begin position="75"/>
        <end position="96"/>
    </location>
</feature>
<dbReference type="EMBL" id="JAATLK010000001">
    <property type="protein sequence ID" value="NIZ47301.1"/>
    <property type="molecule type" value="Genomic_DNA"/>
</dbReference>
<proteinExistence type="predicted"/>
<keyword evidence="1" id="KW-0472">Membrane</keyword>
<keyword evidence="1" id="KW-0812">Transmembrane</keyword>
<feature type="transmembrane region" description="Helical" evidence="1">
    <location>
        <begin position="20"/>
        <end position="44"/>
    </location>
</feature>
<dbReference type="Pfam" id="PF02325">
    <property type="entry name" value="CCB3_YggT"/>
    <property type="match status" value="1"/>
</dbReference>
<dbReference type="AlphaFoldDB" id="A0A968GHM2"/>
<comment type="caution">
    <text evidence="2">The sequence shown here is derived from an EMBL/GenBank/DDBJ whole genome shotgun (WGS) entry which is preliminary data.</text>
</comment>
<dbReference type="RefSeq" id="WP_167703710.1">
    <property type="nucleotide sequence ID" value="NZ_JAATLK010000001.1"/>
</dbReference>
<dbReference type="InterPro" id="IPR003425">
    <property type="entry name" value="CCB3/YggT"/>
</dbReference>
<protein>
    <submittedName>
        <fullName evidence="2">YggT family protein</fullName>
    </submittedName>
</protein>
<organism evidence="2 3">
    <name type="scientific">Entomospira nematocerorum</name>
    <dbReference type="NCBI Taxonomy" id="2719987"/>
    <lineage>
        <taxon>Bacteria</taxon>
        <taxon>Pseudomonadati</taxon>
        <taxon>Spirochaetota</taxon>
        <taxon>Spirochaetia</taxon>
        <taxon>Spirochaetales</taxon>
        <taxon>Spirochaetaceae</taxon>
        <taxon>Entomospira</taxon>
    </lineage>
</organism>
<feature type="transmembrane region" description="Helical" evidence="1">
    <location>
        <begin position="179"/>
        <end position="198"/>
    </location>
</feature>
<reference evidence="2" key="1">
    <citation type="submission" date="2020-03" db="EMBL/GenBank/DDBJ databases">
        <title>Spirochaetal bacteria isolated from arthropods constitute a novel genus Entomospira genus novum within the order Spirochaetales.</title>
        <authorList>
            <person name="Grana-Miraglia L."/>
            <person name="Sikutova S."/>
            <person name="Fingerle V."/>
            <person name="Sing A."/>
            <person name="Castillo-Ramirez S."/>
            <person name="Margos G."/>
            <person name="Rudolf I."/>
        </authorList>
    </citation>
    <scope>NUCLEOTIDE SEQUENCE</scope>
    <source>
        <strain evidence="2">BR208</strain>
    </source>
</reference>
<keyword evidence="3" id="KW-1185">Reference proteome</keyword>
<accession>A0A968GHM2</accession>
<name>A0A968GHM2_9SPIO</name>
<sequence>MNLTKAFSSLYYYLSMSGQILHFLAGFLSTYKMILFITAVLSWIPSLRQSMISQMLYVITEPYIRLFRFSRFSRIGVIDIAFIWAVFFVQLLELAVRYVLRVGYLNPIVLLVFMLRFMFSVGNFILIALIVMSVIRLFMYRSTSPQAGNINYTIDTILQPLIGRIRSWLSPQKYISPKVLLIYLLIVLVVLWSAWSFIFNSLMRFLLVVY</sequence>
<dbReference type="Proteomes" id="UP000752013">
    <property type="component" value="Unassembled WGS sequence"/>
</dbReference>
<evidence type="ECO:0000256" key="1">
    <source>
        <dbReference type="SAM" id="Phobius"/>
    </source>
</evidence>
<dbReference type="GO" id="GO:0016020">
    <property type="term" value="C:membrane"/>
    <property type="evidence" value="ECO:0007669"/>
    <property type="project" value="InterPro"/>
</dbReference>
<keyword evidence="1" id="KW-1133">Transmembrane helix</keyword>
<evidence type="ECO:0000313" key="2">
    <source>
        <dbReference type="EMBL" id="NIZ47301.1"/>
    </source>
</evidence>
<gene>
    <name evidence="2" type="ORF">HCT46_05155</name>
</gene>
<evidence type="ECO:0000313" key="3">
    <source>
        <dbReference type="Proteomes" id="UP000752013"/>
    </source>
</evidence>